<dbReference type="OrthoDB" id="9802114at2"/>
<evidence type="ECO:0000259" key="3">
    <source>
        <dbReference type="PROSITE" id="PS51371"/>
    </source>
</evidence>
<organism evidence="4 5">
    <name type="scientific">Brevundimonas diminuta 3F5N</name>
    <dbReference type="NCBI Taxonomy" id="1255603"/>
    <lineage>
        <taxon>Bacteria</taxon>
        <taxon>Pseudomonadati</taxon>
        <taxon>Pseudomonadota</taxon>
        <taxon>Alphaproteobacteria</taxon>
        <taxon>Caulobacterales</taxon>
        <taxon>Caulobacteraceae</taxon>
        <taxon>Brevundimonas</taxon>
    </lineage>
</organism>
<dbReference type="PANTHER" id="PTHR43080:SF2">
    <property type="entry name" value="CBS DOMAIN-CONTAINING PROTEIN"/>
    <property type="match status" value="1"/>
</dbReference>
<dbReference type="SUPFAM" id="SSF54631">
    <property type="entry name" value="CBS-domain pair"/>
    <property type="match status" value="1"/>
</dbReference>
<dbReference type="SMART" id="SM00116">
    <property type="entry name" value="CBS"/>
    <property type="match status" value="2"/>
</dbReference>
<dbReference type="EMBL" id="FUIE01000057">
    <property type="protein sequence ID" value="SJM64998.1"/>
    <property type="molecule type" value="Genomic_DNA"/>
</dbReference>
<dbReference type="CDD" id="cd04622">
    <property type="entry name" value="CBS_pair_HRP1_like"/>
    <property type="match status" value="1"/>
</dbReference>
<feature type="domain" description="CBS" evidence="3">
    <location>
        <begin position="71"/>
        <end position="130"/>
    </location>
</feature>
<dbReference type="InterPro" id="IPR046342">
    <property type="entry name" value="CBS_dom_sf"/>
</dbReference>
<keyword evidence="1 2" id="KW-0129">CBS domain</keyword>
<reference evidence="4 5" key="1">
    <citation type="submission" date="2017-02" db="EMBL/GenBank/DDBJ databases">
        <authorList>
            <person name="Peterson S.W."/>
        </authorList>
    </citation>
    <scope>NUCLEOTIDE SEQUENCE [LARGE SCALE GENOMIC DNA]</scope>
    <source>
        <strain evidence="4 5">3F5N</strain>
    </source>
</reference>
<evidence type="ECO:0000313" key="4">
    <source>
        <dbReference type="EMBL" id="SJM64998.1"/>
    </source>
</evidence>
<feature type="domain" description="CBS" evidence="3">
    <location>
        <begin position="7"/>
        <end position="64"/>
    </location>
</feature>
<sequence length="138" mass="14867">MKIRDVMSKDVQVARPEDTLQNVAGRMAAGDFGFIPVADGDRLIGALTDRDIVVRGVASGAGPEARVLDVLSRDALVVRADDDLKVALDLMSSRQIRRLPVVDKDGRLVGVVSLGDLSTRVKERYAGEALEEISRPQG</sequence>
<accession>A0A1R4GA18</accession>
<gene>
    <name evidence="4" type="ORF">FM111_10910</name>
</gene>
<dbReference type="RefSeq" id="WP_087141056.1">
    <property type="nucleotide sequence ID" value="NZ_FUIE01000057.1"/>
</dbReference>
<protein>
    <submittedName>
        <fullName evidence="4">CBS domain protein</fullName>
    </submittedName>
</protein>
<proteinExistence type="predicted"/>
<name>A0A1R4GA18_BREDI</name>
<evidence type="ECO:0000256" key="1">
    <source>
        <dbReference type="ARBA" id="ARBA00023122"/>
    </source>
</evidence>
<dbReference type="Pfam" id="PF00571">
    <property type="entry name" value="CBS"/>
    <property type="match status" value="2"/>
</dbReference>
<dbReference type="AlphaFoldDB" id="A0A1R4GA18"/>
<dbReference type="PROSITE" id="PS51371">
    <property type="entry name" value="CBS"/>
    <property type="match status" value="2"/>
</dbReference>
<dbReference type="InterPro" id="IPR000644">
    <property type="entry name" value="CBS_dom"/>
</dbReference>
<dbReference type="Gene3D" id="3.10.580.10">
    <property type="entry name" value="CBS-domain"/>
    <property type="match status" value="1"/>
</dbReference>
<dbReference type="Proteomes" id="UP000195766">
    <property type="component" value="Unassembled WGS sequence"/>
</dbReference>
<evidence type="ECO:0000256" key="2">
    <source>
        <dbReference type="PROSITE-ProRule" id="PRU00703"/>
    </source>
</evidence>
<dbReference type="PANTHER" id="PTHR43080">
    <property type="entry name" value="CBS DOMAIN-CONTAINING PROTEIN CBSX3, MITOCHONDRIAL"/>
    <property type="match status" value="1"/>
</dbReference>
<dbReference type="InterPro" id="IPR051257">
    <property type="entry name" value="Diverse_CBS-Domain"/>
</dbReference>
<evidence type="ECO:0000313" key="5">
    <source>
        <dbReference type="Proteomes" id="UP000195766"/>
    </source>
</evidence>